<keyword evidence="1" id="KW-0732">Signal</keyword>
<dbReference type="CDD" id="cd00448">
    <property type="entry name" value="YjgF_YER057c_UK114_family"/>
    <property type="match status" value="1"/>
</dbReference>
<dbReference type="PANTHER" id="PTHR43857:SF1">
    <property type="entry name" value="YJGH FAMILY PROTEIN"/>
    <property type="match status" value="1"/>
</dbReference>
<feature type="signal peptide" evidence="1">
    <location>
        <begin position="1"/>
        <end position="21"/>
    </location>
</feature>
<reference evidence="2 3" key="1">
    <citation type="submission" date="2019-03" db="EMBL/GenBank/DDBJ databases">
        <title>Seongchinamella monodicae gen. nov., sp. nov., a novel member of the Gammaproteobacteria isolated from a tidal mudflat of beach.</title>
        <authorList>
            <person name="Yang H.G."/>
            <person name="Kang J.W."/>
            <person name="Lee S.D."/>
        </authorList>
    </citation>
    <scope>NUCLEOTIDE SEQUENCE [LARGE SCALE GENOMIC DNA]</scope>
    <source>
        <strain evidence="2 3">GH4-78</strain>
    </source>
</reference>
<sequence length="161" mass="16989">MKPLYAWLVVFAAIVTQGCSATGPQSQPLTHRAIDPPGLFAMPGFHQVMATTGRETIYVAGQVAYDENMKLVGIGDYRAQTIQALGNVILAIRAAGAEPEDIVSSTLYIRGLNAEAAQEIMAGMAVALEGQPFPAHAFSMIGVETLADSRILIEVSAIASN</sequence>
<protein>
    <submittedName>
        <fullName evidence="2">RidA family protein</fullName>
    </submittedName>
</protein>
<dbReference type="Gene3D" id="3.30.1330.40">
    <property type="entry name" value="RutC-like"/>
    <property type="match status" value="1"/>
</dbReference>
<dbReference type="InterPro" id="IPR006175">
    <property type="entry name" value="YjgF/YER057c/UK114"/>
</dbReference>
<keyword evidence="3" id="KW-1185">Reference proteome</keyword>
<dbReference type="RefSeq" id="WP_050793492.1">
    <property type="nucleotide sequence ID" value="NZ_SMSE01000001.1"/>
</dbReference>
<dbReference type="InterPro" id="IPR035959">
    <property type="entry name" value="RutC-like_sf"/>
</dbReference>
<organism evidence="2 3">
    <name type="scientific">Seongchinamella unica</name>
    <dbReference type="NCBI Taxonomy" id="2547392"/>
    <lineage>
        <taxon>Bacteria</taxon>
        <taxon>Pseudomonadati</taxon>
        <taxon>Pseudomonadota</taxon>
        <taxon>Gammaproteobacteria</taxon>
        <taxon>Cellvibrionales</taxon>
        <taxon>Halieaceae</taxon>
        <taxon>Seongchinamella</taxon>
    </lineage>
</organism>
<dbReference type="AlphaFoldDB" id="A0A4R5LU95"/>
<evidence type="ECO:0000313" key="2">
    <source>
        <dbReference type="EMBL" id="TDG14953.1"/>
    </source>
</evidence>
<dbReference type="PANTHER" id="PTHR43857">
    <property type="entry name" value="BLR7761 PROTEIN"/>
    <property type="match status" value="1"/>
</dbReference>
<evidence type="ECO:0000313" key="3">
    <source>
        <dbReference type="Proteomes" id="UP000295554"/>
    </source>
</evidence>
<dbReference type="SUPFAM" id="SSF55298">
    <property type="entry name" value="YjgF-like"/>
    <property type="match status" value="1"/>
</dbReference>
<dbReference type="Pfam" id="PF01042">
    <property type="entry name" value="Ribonuc_L-PSP"/>
    <property type="match status" value="1"/>
</dbReference>
<dbReference type="OrthoDB" id="9809792at2"/>
<dbReference type="Proteomes" id="UP000295554">
    <property type="component" value="Unassembled WGS sequence"/>
</dbReference>
<gene>
    <name evidence="2" type="ORF">E2F43_01530</name>
</gene>
<feature type="chain" id="PRO_5020251400" evidence="1">
    <location>
        <begin position="22"/>
        <end position="161"/>
    </location>
</feature>
<dbReference type="EMBL" id="SMSE01000001">
    <property type="protein sequence ID" value="TDG14953.1"/>
    <property type="molecule type" value="Genomic_DNA"/>
</dbReference>
<evidence type="ECO:0000256" key="1">
    <source>
        <dbReference type="SAM" id="SignalP"/>
    </source>
</evidence>
<proteinExistence type="predicted"/>
<dbReference type="PROSITE" id="PS51257">
    <property type="entry name" value="PROKAR_LIPOPROTEIN"/>
    <property type="match status" value="1"/>
</dbReference>
<accession>A0A4R5LU95</accession>
<name>A0A4R5LU95_9GAMM</name>
<comment type="caution">
    <text evidence="2">The sequence shown here is derived from an EMBL/GenBank/DDBJ whole genome shotgun (WGS) entry which is preliminary data.</text>
</comment>